<evidence type="ECO:0000313" key="12">
    <source>
        <dbReference type="Proteomes" id="UP000016935"/>
    </source>
</evidence>
<reference evidence="11 12" key="1">
    <citation type="journal article" date="2012" name="PLoS Pathog.">
        <title>Diverse lifestyles and strategies of plant pathogenesis encoded in the genomes of eighteen Dothideomycetes fungi.</title>
        <authorList>
            <person name="Ohm R.A."/>
            <person name="Feau N."/>
            <person name="Henrissat B."/>
            <person name="Schoch C.L."/>
            <person name="Horwitz B.A."/>
            <person name="Barry K.W."/>
            <person name="Condon B.J."/>
            <person name="Copeland A.C."/>
            <person name="Dhillon B."/>
            <person name="Glaser F."/>
            <person name="Hesse C.N."/>
            <person name="Kosti I."/>
            <person name="LaButti K."/>
            <person name="Lindquist E.A."/>
            <person name="Lucas S."/>
            <person name="Salamov A.A."/>
            <person name="Bradshaw R.E."/>
            <person name="Ciuffetti L."/>
            <person name="Hamelin R.C."/>
            <person name="Kema G.H.J."/>
            <person name="Lawrence C."/>
            <person name="Scott J.A."/>
            <person name="Spatafora J.W."/>
            <person name="Turgeon B.G."/>
            <person name="de Wit P.J.G.M."/>
            <person name="Zhong S."/>
            <person name="Goodwin S.B."/>
            <person name="Grigoriev I.V."/>
        </authorList>
    </citation>
    <scope>NUCLEOTIDE SEQUENCE [LARGE SCALE GENOMIC DNA]</scope>
    <source>
        <strain evidence="12">28A</strain>
    </source>
</reference>
<dbReference type="GO" id="GO:0030620">
    <property type="term" value="F:U2 snRNA binding"/>
    <property type="evidence" value="ECO:0007669"/>
    <property type="project" value="EnsemblFungi"/>
</dbReference>
<dbReference type="GO" id="GO:0005732">
    <property type="term" value="C:sno(s)RNA-containing ribonucleoprotein complex"/>
    <property type="evidence" value="ECO:0007669"/>
    <property type="project" value="EnsemblFungi"/>
</dbReference>
<dbReference type="GO" id="GO:0071004">
    <property type="term" value="C:U2-type prespliceosome"/>
    <property type="evidence" value="ECO:0007669"/>
    <property type="project" value="TreeGrafter"/>
</dbReference>
<protein>
    <recommendedName>
        <fullName evidence="10">Sm domain-containing protein</fullName>
    </recommendedName>
</protein>
<feature type="region of interest" description="Disordered" evidence="9">
    <location>
        <begin position="1"/>
        <end position="51"/>
    </location>
</feature>
<name>R0K7C3_EXST2</name>
<evidence type="ECO:0000256" key="1">
    <source>
        <dbReference type="ARBA" id="ARBA00004123"/>
    </source>
</evidence>
<reference evidence="11 12" key="2">
    <citation type="journal article" date="2013" name="PLoS Genet.">
        <title>Comparative genome structure, secondary metabolite, and effector coding capacity across Cochliobolus pathogens.</title>
        <authorList>
            <person name="Condon B.J."/>
            <person name="Leng Y."/>
            <person name="Wu D."/>
            <person name="Bushley K.E."/>
            <person name="Ohm R.A."/>
            <person name="Otillar R."/>
            <person name="Martin J."/>
            <person name="Schackwitz W."/>
            <person name="Grimwood J."/>
            <person name="MohdZainudin N."/>
            <person name="Xue C."/>
            <person name="Wang R."/>
            <person name="Manning V.A."/>
            <person name="Dhillon B."/>
            <person name="Tu Z.J."/>
            <person name="Steffenson B.J."/>
            <person name="Salamov A."/>
            <person name="Sun H."/>
            <person name="Lowry S."/>
            <person name="LaButti K."/>
            <person name="Han J."/>
            <person name="Copeland A."/>
            <person name="Lindquist E."/>
            <person name="Barry K."/>
            <person name="Schmutz J."/>
            <person name="Baker S.E."/>
            <person name="Ciuffetti L.M."/>
            <person name="Grigoriev I.V."/>
            <person name="Zhong S."/>
            <person name="Turgeon B.G."/>
        </authorList>
    </citation>
    <scope>NUCLEOTIDE SEQUENCE [LARGE SCALE GENOMIC DNA]</scope>
    <source>
        <strain evidence="12">28A</strain>
    </source>
</reference>
<dbReference type="PANTHER" id="PTHR10553:SF5">
    <property type="entry name" value="U6 SNRNA-ASSOCIATED SM-LIKE PROTEIN LSM7"/>
    <property type="match status" value="1"/>
</dbReference>
<evidence type="ECO:0000256" key="2">
    <source>
        <dbReference type="ARBA" id="ARBA00006850"/>
    </source>
</evidence>
<keyword evidence="7" id="KW-0539">Nucleus</keyword>
<dbReference type="InterPro" id="IPR001163">
    <property type="entry name" value="Sm_dom_euk/arc"/>
</dbReference>
<dbReference type="OrthoDB" id="274944at2759"/>
<keyword evidence="3" id="KW-0507">mRNA processing</keyword>
<dbReference type="GO" id="GO:1990726">
    <property type="term" value="C:Lsm1-7-Pat1 complex"/>
    <property type="evidence" value="ECO:0007669"/>
    <property type="project" value="EnsemblFungi"/>
</dbReference>
<evidence type="ECO:0000256" key="8">
    <source>
        <dbReference type="ARBA" id="ARBA00023274"/>
    </source>
</evidence>
<feature type="compositionally biased region" description="Gly residues" evidence="9">
    <location>
        <begin position="21"/>
        <end position="39"/>
    </location>
</feature>
<keyword evidence="6" id="KW-0508">mRNA splicing</keyword>
<dbReference type="RefSeq" id="XP_008027826.1">
    <property type="nucleotide sequence ID" value="XM_008029635.1"/>
</dbReference>
<dbReference type="GO" id="GO:0071013">
    <property type="term" value="C:catalytic step 2 spliceosome"/>
    <property type="evidence" value="ECO:0007669"/>
    <property type="project" value="TreeGrafter"/>
</dbReference>
<dbReference type="InterPro" id="IPR044641">
    <property type="entry name" value="Lsm7/SmG-like"/>
</dbReference>
<comment type="similarity">
    <text evidence="2">Belongs to the snRNP Sm proteins family.</text>
</comment>
<dbReference type="InterPro" id="IPR047575">
    <property type="entry name" value="Sm"/>
</dbReference>
<dbReference type="EMBL" id="KB908703">
    <property type="protein sequence ID" value="EOA85434.1"/>
    <property type="molecule type" value="Genomic_DNA"/>
</dbReference>
<keyword evidence="8" id="KW-0687">Ribonucleoprotein</keyword>
<gene>
    <name evidence="11" type="ORF">SETTUDRAFT_138095</name>
</gene>
<proteinExistence type="inferred from homology"/>
<feature type="domain" description="Sm" evidence="10">
    <location>
        <begin position="49"/>
        <end position="126"/>
    </location>
</feature>
<dbReference type="FunFam" id="2.30.30.100:FF:000043">
    <property type="entry name" value="U6 snRNA-associated Sm-like protein LSm7"/>
    <property type="match status" value="1"/>
</dbReference>
<sequence length="138" mass="14516">MSERGAFRGRGGARGGDRGGRGGGRGGGGAHGAGAGGAAHGHTERPKKENILDLSKYMDKQITVKFSGGREVVGILKGYDQLMNLVLDQVKEALTADEDGNIRYRKLGLIVARGTLLVVISPVDGSEEIANPFLQEEE</sequence>
<dbReference type="GeneID" id="19396446"/>
<dbReference type="GO" id="GO:0000290">
    <property type="term" value="P:deadenylation-dependent decapping of nuclear-transcribed mRNA"/>
    <property type="evidence" value="ECO:0007669"/>
    <property type="project" value="EnsemblFungi"/>
</dbReference>
<dbReference type="GO" id="GO:0005682">
    <property type="term" value="C:U5 snRNP"/>
    <property type="evidence" value="ECO:0007669"/>
    <property type="project" value="EnsemblFungi"/>
</dbReference>
<evidence type="ECO:0000313" key="11">
    <source>
        <dbReference type="EMBL" id="EOA85434.1"/>
    </source>
</evidence>
<dbReference type="GO" id="GO:0000932">
    <property type="term" value="C:P-body"/>
    <property type="evidence" value="ECO:0007669"/>
    <property type="project" value="EnsemblFungi"/>
</dbReference>
<dbReference type="STRING" id="671987.R0K7C3"/>
<dbReference type="SMART" id="SM00651">
    <property type="entry name" value="Sm"/>
    <property type="match status" value="1"/>
</dbReference>
<comment type="subcellular location">
    <subcellularLocation>
        <location evidence="1">Nucleus</location>
    </subcellularLocation>
</comment>
<dbReference type="eggNOG" id="KOG1781">
    <property type="taxonomic scope" value="Eukaryota"/>
</dbReference>
<dbReference type="GO" id="GO:0046540">
    <property type="term" value="C:U4/U6 x U5 tri-snRNP complex"/>
    <property type="evidence" value="ECO:0007669"/>
    <property type="project" value="EnsemblFungi"/>
</dbReference>
<dbReference type="GO" id="GO:0008266">
    <property type="term" value="F:poly(U) RNA binding"/>
    <property type="evidence" value="ECO:0007669"/>
    <property type="project" value="EnsemblFungi"/>
</dbReference>
<feature type="compositionally biased region" description="Basic and acidic residues" evidence="9">
    <location>
        <begin position="41"/>
        <end position="51"/>
    </location>
</feature>
<dbReference type="GO" id="GO:0000398">
    <property type="term" value="P:mRNA splicing, via spliceosome"/>
    <property type="evidence" value="ECO:0007669"/>
    <property type="project" value="EnsemblFungi"/>
</dbReference>
<keyword evidence="5" id="KW-0694">RNA-binding</keyword>
<dbReference type="PANTHER" id="PTHR10553">
    <property type="entry name" value="SMALL NUCLEAR RIBONUCLEOPROTEIN"/>
    <property type="match status" value="1"/>
</dbReference>
<evidence type="ECO:0000256" key="9">
    <source>
        <dbReference type="SAM" id="MobiDB-lite"/>
    </source>
</evidence>
<dbReference type="GO" id="GO:0005730">
    <property type="term" value="C:nucleolus"/>
    <property type="evidence" value="ECO:0007669"/>
    <property type="project" value="EnsemblFungi"/>
</dbReference>
<evidence type="ECO:0000256" key="5">
    <source>
        <dbReference type="ARBA" id="ARBA00022884"/>
    </source>
</evidence>
<evidence type="ECO:0000256" key="7">
    <source>
        <dbReference type="ARBA" id="ARBA00023242"/>
    </source>
</evidence>
<dbReference type="Gene3D" id="2.30.30.100">
    <property type="match status" value="1"/>
</dbReference>
<keyword evidence="12" id="KW-1185">Reference proteome</keyword>
<dbReference type="HOGENOM" id="CLU_076902_3_0_1"/>
<dbReference type="SUPFAM" id="SSF50182">
    <property type="entry name" value="Sm-like ribonucleoproteins"/>
    <property type="match status" value="1"/>
</dbReference>
<accession>R0K7C3</accession>
<dbReference type="Proteomes" id="UP000016935">
    <property type="component" value="Unassembled WGS sequence"/>
</dbReference>
<evidence type="ECO:0000256" key="6">
    <source>
        <dbReference type="ARBA" id="ARBA00023187"/>
    </source>
</evidence>
<organism evidence="11 12">
    <name type="scientific">Exserohilum turcicum (strain 28A)</name>
    <name type="common">Northern leaf blight fungus</name>
    <name type="synonym">Setosphaeria turcica</name>
    <dbReference type="NCBI Taxonomy" id="671987"/>
    <lineage>
        <taxon>Eukaryota</taxon>
        <taxon>Fungi</taxon>
        <taxon>Dikarya</taxon>
        <taxon>Ascomycota</taxon>
        <taxon>Pezizomycotina</taxon>
        <taxon>Dothideomycetes</taxon>
        <taxon>Pleosporomycetidae</taxon>
        <taxon>Pleosporales</taxon>
        <taxon>Pleosporineae</taxon>
        <taxon>Pleosporaceae</taxon>
        <taxon>Exserohilum</taxon>
    </lineage>
</organism>
<evidence type="ECO:0000256" key="4">
    <source>
        <dbReference type="ARBA" id="ARBA00022728"/>
    </source>
</evidence>
<dbReference type="InterPro" id="IPR017132">
    <property type="entry name" value="Lsm7"/>
</dbReference>
<dbReference type="GO" id="GO:0030490">
    <property type="term" value="P:maturation of SSU-rRNA"/>
    <property type="evidence" value="ECO:0007669"/>
    <property type="project" value="EnsemblFungi"/>
</dbReference>
<evidence type="ECO:0000259" key="10">
    <source>
        <dbReference type="PROSITE" id="PS52002"/>
    </source>
</evidence>
<evidence type="ECO:0000256" key="3">
    <source>
        <dbReference type="ARBA" id="ARBA00022664"/>
    </source>
</evidence>
<dbReference type="AlphaFoldDB" id="R0K7C3"/>
<dbReference type="CDD" id="cd01729">
    <property type="entry name" value="LSm7"/>
    <property type="match status" value="1"/>
</dbReference>
<dbReference type="PROSITE" id="PS52002">
    <property type="entry name" value="SM"/>
    <property type="match status" value="1"/>
</dbReference>
<dbReference type="GO" id="GO:0008033">
    <property type="term" value="P:tRNA processing"/>
    <property type="evidence" value="ECO:0007669"/>
    <property type="project" value="EnsemblFungi"/>
</dbReference>
<dbReference type="InterPro" id="IPR010920">
    <property type="entry name" value="LSM_dom_sf"/>
</dbReference>
<dbReference type="Pfam" id="PF01423">
    <property type="entry name" value="LSM"/>
    <property type="match status" value="1"/>
</dbReference>
<keyword evidence="4" id="KW-0747">Spliceosome</keyword>
<dbReference type="GO" id="GO:0005688">
    <property type="term" value="C:U6 snRNP"/>
    <property type="evidence" value="ECO:0007669"/>
    <property type="project" value="EnsemblFungi"/>
</dbReference>